<dbReference type="FunFam" id="1.10.287.130:FF:000045">
    <property type="entry name" value="Two-component system sensor histidine kinase/response regulator"/>
    <property type="match status" value="1"/>
</dbReference>
<dbReference type="PROSITE" id="PS50109">
    <property type="entry name" value="HIS_KIN"/>
    <property type="match status" value="2"/>
</dbReference>
<dbReference type="InterPro" id="IPR005467">
    <property type="entry name" value="His_kinase_dom"/>
</dbReference>
<proteinExistence type="predicted"/>
<dbReference type="InParanoid" id="Q5KDZ8"/>
<dbReference type="eggNOG" id="KOG0519">
    <property type="taxonomic scope" value="Eukaryota"/>
</dbReference>
<dbReference type="PROSITE" id="PS50110">
    <property type="entry name" value="RESPONSE_REGULATORY"/>
    <property type="match status" value="2"/>
</dbReference>
<dbReference type="GO" id="GO:0000155">
    <property type="term" value="F:phosphorelay sensor kinase activity"/>
    <property type="evidence" value="ECO:0000318"/>
    <property type="project" value="GO_Central"/>
</dbReference>
<dbReference type="FunFam" id="1.10.287.130:FF:000079">
    <property type="entry name" value="Unplaced genomic scaffold supercont1.240, whole genome shotgun sequence"/>
    <property type="match status" value="1"/>
</dbReference>
<reference evidence="8 9" key="1">
    <citation type="journal article" date="2005" name="Science">
        <title>The genome of the basidiomycetous yeast and human pathogen Cryptococcus neoformans.</title>
        <authorList>
            <person name="Loftus B.J."/>
            <person name="Fung E."/>
            <person name="Roncaglia P."/>
            <person name="Rowley D."/>
            <person name="Amedeo P."/>
            <person name="Bruno D."/>
            <person name="Vamathevan J."/>
            <person name="Miranda M."/>
            <person name="Anderson I.J."/>
            <person name="Fraser J.A."/>
            <person name="Allen J.E."/>
            <person name="Bosdet I.E."/>
            <person name="Brent M.R."/>
            <person name="Chiu R."/>
            <person name="Doering T.L."/>
            <person name="Donlin M.J."/>
            <person name="D'Souza C.A."/>
            <person name="Fox D.S."/>
            <person name="Grinberg V."/>
            <person name="Fu J."/>
            <person name="Fukushima M."/>
            <person name="Haas B.J."/>
            <person name="Huang J.C."/>
            <person name="Janbon G."/>
            <person name="Jones S.J."/>
            <person name="Koo H.L."/>
            <person name="Krzywinski M.I."/>
            <person name="Kwon-Chung J.K."/>
            <person name="Lengeler K.B."/>
            <person name="Maiti R."/>
            <person name="Marra M.A."/>
            <person name="Marra R.E."/>
            <person name="Mathewson C.A."/>
            <person name="Mitchell T.G."/>
            <person name="Pertea M."/>
            <person name="Riggs F.R."/>
            <person name="Salzberg S.L."/>
            <person name="Schein J.E."/>
            <person name="Shvartsbeyn A."/>
            <person name="Shin H."/>
            <person name="Shumway M."/>
            <person name="Specht C.A."/>
            <person name="Suh B.B."/>
            <person name="Tenney A."/>
            <person name="Utterback T.R."/>
            <person name="Wickes B.L."/>
            <person name="Wortman J.R."/>
            <person name="Wye N.H."/>
            <person name="Kronstad J.W."/>
            <person name="Lodge J.K."/>
            <person name="Heitman J."/>
            <person name="Davis R.W."/>
            <person name="Fraser C.M."/>
            <person name="Hyman R.W."/>
        </authorList>
    </citation>
    <scope>NUCLEOTIDE SEQUENCE [LARGE SCALE GENOMIC DNA]</scope>
    <source>
        <strain evidence="9">JEC21 / ATCC MYA-565</strain>
    </source>
</reference>
<dbReference type="Pfam" id="PF00512">
    <property type="entry name" value="HisKA"/>
    <property type="match status" value="1"/>
</dbReference>
<dbReference type="STRING" id="214684.Q5KDZ8"/>
<dbReference type="SMART" id="SM00387">
    <property type="entry name" value="HATPase_c"/>
    <property type="match status" value="2"/>
</dbReference>
<feature type="compositionally biased region" description="Low complexity" evidence="4">
    <location>
        <begin position="305"/>
        <end position="315"/>
    </location>
</feature>
<feature type="modified residue" description="4-aspartylphosphate" evidence="2">
    <location>
        <position position="1747"/>
    </location>
</feature>
<dbReference type="CDD" id="cd00156">
    <property type="entry name" value="REC"/>
    <property type="match status" value="1"/>
</dbReference>
<organism evidence="8 9">
    <name type="scientific">Cryptococcus deneoformans (strain JEC21 / ATCC MYA-565)</name>
    <name type="common">Cryptococcus neoformans var. neoformans serotype D</name>
    <dbReference type="NCBI Taxonomy" id="214684"/>
    <lineage>
        <taxon>Eukaryota</taxon>
        <taxon>Fungi</taxon>
        <taxon>Dikarya</taxon>
        <taxon>Basidiomycota</taxon>
        <taxon>Agaricomycotina</taxon>
        <taxon>Tremellomycetes</taxon>
        <taxon>Tremellales</taxon>
        <taxon>Cryptococcaceae</taxon>
        <taxon>Cryptococcus</taxon>
        <taxon>Cryptococcus neoformans species complex</taxon>
    </lineage>
</organism>
<dbReference type="PANTHER" id="PTHR43547">
    <property type="entry name" value="TWO-COMPONENT HISTIDINE KINASE"/>
    <property type="match status" value="1"/>
</dbReference>
<feature type="domain" description="Histidine kinase" evidence="5">
    <location>
        <begin position="786"/>
        <end position="1007"/>
    </location>
</feature>
<dbReference type="SUPFAM" id="SSF55785">
    <property type="entry name" value="PYP-like sensor domain (PAS domain)"/>
    <property type="match status" value="1"/>
</dbReference>
<dbReference type="InterPro" id="IPR003594">
    <property type="entry name" value="HATPase_dom"/>
</dbReference>
<dbReference type="PRINTS" id="PR00344">
    <property type="entry name" value="BCTRLSENSOR"/>
</dbReference>
<feature type="region of interest" description="Disordered" evidence="4">
    <location>
        <begin position="33"/>
        <end position="62"/>
    </location>
</feature>
<feature type="domain" description="PAS" evidence="7">
    <location>
        <begin position="1214"/>
        <end position="1284"/>
    </location>
</feature>
<dbReference type="FunFam" id="3.40.50.2300:FF:000307">
    <property type="entry name" value="Receptor-like histidine kinase BpdS"/>
    <property type="match status" value="1"/>
</dbReference>
<dbReference type="KEGG" id="cne:CNG02240"/>
<dbReference type="CDD" id="cd00130">
    <property type="entry name" value="PAS"/>
    <property type="match status" value="1"/>
</dbReference>
<dbReference type="Proteomes" id="UP000002149">
    <property type="component" value="Chromosome 7"/>
</dbReference>
<evidence type="ECO:0000259" key="6">
    <source>
        <dbReference type="PROSITE" id="PS50110"/>
    </source>
</evidence>
<dbReference type="Gene3D" id="3.40.50.2300">
    <property type="match status" value="2"/>
</dbReference>
<dbReference type="eggNOG" id="KOG1601">
    <property type="taxonomic scope" value="Eukaryota"/>
</dbReference>
<dbReference type="Pfam" id="PF02518">
    <property type="entry name" value="HATPase_c"/>
    <property type="match status" value="2"/>
</dbReference>
<dbReference type="InterPro" id="IPR036097">
    <property type="entry name" value="HisK_dim/P_sf"/>
</dbReference>
<evidence type="ECO:0000256" key="2">
    <source>
        <dbReference type="PROSITE-ProRule" id="PRU00169"/>
    </source>
</evidence>
<feature type="region of interest" description="Disordered" evidence="4">
    <location>
        <begin position="154"/>
        <end position="186"/>
    </location>
</feature>
<dbReference type="SUPFAM" id="SSF52172">
    <property type="entry name" value="CheY-like"/>
    <property type="match status" value="2"/>
</dbReference>
<feature type="domain" description="Response regulatory" evidence="6">
    <location>
        <begin position="1688"/>
        <end position="1817"/>
    </location>
</feature>
<keyword evidence="8" id="KW-0808">Transferase</keyword>
<keyword evidence="1 2" id="KW-0597">Phosphoprotein</keyword>
<dbReference type="Gene3D" id="3.30.450.20">
    <property type="entry name" value="PAS domain"/>
    <property type="match status" value="1"/>
</dbReference>
<dbReference type="InterPro" id="IPR000014">
    <property type="entry name" value="PAS"/>
</dbReference>
<evidence type="ECO:0000256" key="4">
    <source>
        <dbReference type="SAM" id="MobiDB-lite"/>
    </source>
</evidence>
<feature type="region of interest" description="Disordered" evidence="4">
    <location>
        <begin position="1043"/>
        <end position="1071"/>
    </location>
</feature>
<dbReference type="InterPro" id="IPR001789">
    <property type="entry name" value="Sig_transdc_resp-reg_receiver"/>
</dbReference>
<dbReference type="HOGENOM" id="CLU_000445_82_5_1"/>
<dbReference type="Pfam" id="PF00072">
    <property type="entry name" value="Response_reg"/>
    <property type="match status" value="2"/>
</dbReference>
<feature type="compositionally biased region" description="Low complexity" evidence="4">
    <location>
        <begin position="1047"/>
        <end position="1056"/>
    </location>
</feature>
<feature type="compositionally biased region" description="Polar residues" evidence="4">
    <location>
        <begin position="625"/>
        <end position="636"/>
    </location>
</feature>
<dbReference type="InterPro" id="IPR004358">
    <property type="entry name" value="Sig_transdc_His_kin-like_C"/>
</dbReference>
<evidence type="ECO:0000313" key="9">
    <source>
        <dbReference type="Proteomes" id="UP000002149"/>
    </source>
</evidence>
<dbReference type="FunFam" id="3.40.50.2300:FF:000230">
    <property type="entry name" value="Unplaced genomic scaffold supercont1.240, whole genome shotgun sequence"/>
    <property type="match status" value="1"/>
</dbReference>
<gene>
    <name evidence="8" type="ordered locus">CNG02240</name>
</gene>
<keyword evidence="3" id="KW-0175">Coiled coil</keyword>
<feature type="modified residue" description="4-aspartylphosphate" evidence="2">
    <location>
        <position position="1131"/>
    </location>
</feature>
<dbReference type="GeneID" id="3258912"/>
<dbReference type="VEuPathDB" id="FungiDB:CNG02240"/>
<dbReference type="InterPro" id="IPR011006">
    <property type="entry name" value="CheY-like_superfamily"/>
</dbReference>
<dbReference type="Pfam" id="PF13188">
    <property type="entry name" value="PAS_8"/>
    <property type="match status" value="1"/>
</dbReference>
<dbReference type="RefSeq" id="XP_024513230.1">
    <property type="nucleotide sequence ID" value="XM_024657553.1"/>
</dbReference>
<dbReference type="CDD" id="cd00082">
    <property type="entry name" value="HisKA"/>
    <property type="match status" value="2"/>
</dbReference>
<accession>Q5KDZ8</accession>
<dbReference type="Gene3D" id="1.10.287.130">
    <property type="match status" value="2"/>
</dbReference>
<keyword evidence="8" id="KW-0418">Kinase</keyword>
<dbReference type="InterPro" id="IPR035965">
    <property type="entry name" value="PAS-like_dom_sf"/>
</dbReference>
<dbReference type="InterPro" id="IPR003661">
    <property type="entry name" value="HisK_dim/P_dom"/>
</dbReference>
<dbReference type="SMART" id="SM00388">
    <property type="entry name" value="HisKA"/>
    <property type="match status" value="2"/>
</dbReference>
<dbReference type="PROSITE" id="PS50112">
    <property type="entry name" value="PAS"/>
    <property type="match status" value="1"/>
</dbReference>
<dbReference type="SUPFAM" id="SSF55781">
    <property type="entry name" value="GAF domain-like"/>
    <property type="match status" value="1"/>
</dbReference>
<dbReference type="InterPro" id="IPR036890">
    <property type="entry name" value="HATPase_C_sf"/>
</dbReference>
<dbReference type="CDD" id="cd17546">
    <property type="entry name" value="REC_hyHK_CKI1_RcsC-like"/>
    <property type="match status" value="1"/>
</dbReference>
<dbReference type="SUPFAM" id="SSF55874">
    <property type="entry name" value="ATPase domain of HSP90 chaperone/DNA topoisomerase II/histidine kinase"/>
    <property type="match status" value="2"/>
</dbReference>
<feature type="domain" description="Histidine kinase" evidence="5">
    <location>
        <begin position="1364"/>
        <end position="1656"/>
    </location>
</feature>
<dbReference type="Gene3D" id="3.30.565.10">
    <property type="entry name" value="Histidine kinase-like ATPase, C-terminal domain"/>
    <property type="match status" value="2"/>
</dbReference>
<dbReference type="OrthoDB" id="60033at2759"/>
<dbReference type="SUPFAM" id="SSF47384">
    <property type="entry name" value="Homodimeric domain of signal transducing histidine kinase"/>
    <property type="match status" value="2"/>
</dbReference>
<keyword evidence="9" id="KW-1185">Reference proteome</keyword>
<evidence type="ECO:0000259" key="5">
    <source>
        <dbReference type="PROSITE" id="PS50109"/>
    </source>
</evidence>
<evidence type="ECO:0000256" key="3">
    <source>
        <dbReference type="SAM" id="Coils"/>
    </source>
</evidence>
<dbReference type="SMART" id="SM00448">
    <property type="entry name" value="REC"/>
    <property type="match status" value="2"/>
</dbReference>
<evidence type="ECO:0000259" key="7">
    <source>
        <dbReference type="PROSITE" id="PS50112"/>
    </source>
</evidence>
<dbReference type="PANTHER" id="PTHR43547:SF2">
    <property type="entry name" value="HYBRID SIGNAL TRANSDUCTION HISTIDINE KINASE C"/>
    <property type="match status" value="1"/>
</dbReference>
<evidence type="ECO:0000256" key="1">
    <source>
        <dbReference type="ARBA" id="ARBA00022553"/>
    </source>
</evidence>
<evidence type="ECO:0000313" key="8">
    <source>
        <dbReference type="EMBL" id="AAW44644.2"/>
    </source>
</evidence>
<name>Q5KDZ8_CRYD1</name>
<feature type="coiled-coil region" evidence="3">
    <location>
        <begin position="1334"/>
        <end position="1361"/>
    </location>
</feature>
<dbReference type="PaxDb" id="214684-Q5KDZ8"/>
<dbReference type="NCBIfam" id="TIGR00229">
    <property type="entry name" value="sensory_box"/>
    <property type="match status" value="1"/>
</dbReference>
<dbReference type="EMBL" id="AE017347">
    <property type="protein sequence ID" value="AAW44644.2"/>
    <property type="molecule type" value="Genomic_DNA"/>
</dbReference>
<feature type="region of interest" description="Disordered" evidence="4">
    <location>
        <begin position="291"/>
        <end position="327"/>
    </location>
</feature>
<protein>
    <submittedName>
        <fullName evidence="8">Protein-histidine kinase, putative</fullName>
    </submittedName>
</protein>
<sequence>MLENGSIDYSTLPTRYLESYPYPSLVLLVPIQPPSQPSQEELDEFPSPSFNTEAPKPFTRADHGTSQPFDIVWANEKWRNLTNDQSLLNCLNVREARKLGNWIGGVKEATGNGKEQIAHVAKAVGVGIPEALAKMISNQSSSEFSAAQMLHSADPGQGQMLQPPEDFWAPEHPYEDRSTKSDHLSNSSELTGIEVEEGMQSNPATVTIELVNPGTVTLEFTKTIVPVTRLGAGGLKAPMNTHSFVIITTVPKSLFVPNSSFQSSPLTSPKLQGVQDEAATKSNYPLAIPKTTILSPSQSPPPLPLSTAPQSSLTPNPDPNNISSAKNSPIDELKGLGILSPSKKHSAPLMFNGDGTVSRQIQELEANGESRTNVDVLMDQTDWSKTPLGPPEQWSQSLKTIVGLVLNYPHQCCLWWGEELTLIYNEPYARAIHKHPDIFGMSGPVAWSEIWNSIGPLSELVLSGTPIWKEDDFLLFKQLPHQGEGVWEEYHTWMWVPVLQEDGTFGGLWNATVRTTKKVLAERRTATVREMGQRTSIARTMDEFNAAVCEILESNPRDVPFAALYRVEPTLPSKGKGQGTNTAEITKSDPNEVQVDVTLVGRVGIPENHPSTPSSMSFPIRQRRGSSTNRFPQGLNNSPAMSLISSTGGISHIPLGGTGAGESEPHPTPELKHWPIREALQCKSLILVEDVAGLIKDYPIRVWDELPNAAIVVPISSDSEEGIPSAVLVLGLNIRRPFDEDYESFIHVLRLQLASGIAAVRSYEAERLRLDELAALDRAKSLLFSNVSHELRTPLTLISGPIEDLLMETKNGPKKEMLLMARRNLHRLSRLVSTLMDVSRLEAGRLRGTFRPVNLGIMTRDLALLFKATIEKAKLKYIIEVDTSPENVFVDPEHWEKIVFNLIGNAMKYTMTGFVKIKLYYSSGQAILIVQDSGVGIPRSDIHLIGERFHRVQSVSRSHEGTGIGLSLTKELISLHGGALEIESFTEEESIDGSHGSTFRVKIPIGSDHLPFEAIDTGRMPNMPQLTYGRGLVDEAMQWVRDRETGSVVSSDESSSALTGDSSGMGSSKPIDPNTLYFQKEDVIMLVEDSSDTRRYMKSIFSQYCQVVEARDGQEALELCHKSIPNLIISDVMMPRLNGFEFLAALKESKDLKMVPVIMLTARGADESKVDGIMAGAEDYLAKPFSAREIVARAHMQLQLGKKRRHLEEAFEERTAELRALAEFSPVGIFRTDQNGNITFANSAWYKVSGYPMNEPVVDWIDVIIAPHEREAARAFWKEALTSREKSLMGDWEYTNGRWITVTIIRLDAISNGSVGLKGLLGCVTDITERKAHEESQRRQVIEAEQRRLDAEEAKRQQELLIDITSHEIRNPISSVMQCSSLVKTNLLSLQEQLHIAMDNHTPFTPTRQLMNNIEEDLEALESIYQCGLTQERISNDVLSLGRIQLDMLQMFDVEFDLSKEAQSIISIFQNEARMKRISLSLKTGDNNKNLGIRYVKADLVRLNQITTNLLSNAIRFTATSCESLRVKRSSVVAEFFIKAIRHIEVRTDISFDPPEEGTCAVAKNVLSQPPVLKDDMPIFVFLEVADTGPGLSEDECQKLFQRFSQVSPKTHTIFGGSGLGLFVCRKLAELMGGSIEVVSEKGKGSTFRFYIKAKTCRTSPATGNGLRANIKAQRNTARYFGLRRKPHVLIVEDNLINQTVLARQLKHCNLTCDVANNGLEALEKIRKVSSMENEPDGQAFDCVLMDLEMPVMDGLTAVGHIREEENAGKLKKNLIIALTGNARQAQIDLAKASGMDEVVIKPYRLDDLLHKIDEVIKIRAADENEGINQEVEVEARAVEQAREIARAVESGTDKD</sequence>
<feature type="domain" description="Response regulatory" evidence="6">
    <location>
        <begin position="1083"/>
        <end position="1198"/>
    </location>
</feature>
<feature type="compositionally biased region" description="Polar residues" evidence="4">
    <location>
        <begin position="1057"/>
        <end position="1066"/>
    </location>
</feature>
<dbReference type="FunFam" id="3.30.450.20:FF:000165">
    <property type="entry name" value="Unplaced genomic scaffold supercont2.2, whole genome shotgun sequence"/>
    <property type="match status" value="1"/>
</dbReference>
<feature type="compositionally biased region" description="Basic and acidic residues" evidence="4">
    <location>
        <begin position="172"/>
        <end position="183"/>
    </location>
</feature>
<dbReference type="SMART" id="SM00091">
    <property type="entry name" value="PAS"/>
    <property type="match status" value="1"/>
</dbReference>
<feature type="region of interest" description="Disordered" evidence="4">
    <location>
        <begin position="603"/>
        <end position="636"/>
    </location>
</feature>